<proteinExistence type="predicted"/>
<dbReference type="InterPro" id="IPR010402">
    <property type="entry name" value="CCT_domain"/>
</dbReference>
<protein>
    <recommendedName>
        <fullName evidence="4">CCT domain-containing protein</fullName>
    </recommendedName>
</protein>
<dbReference type="InterPro" id="IPR045281">
    <property type="entry name" value="CONSTANS-like"/>
</dbReference>
<evidence type="ECO:0000259" key="4">
    <source>
        <dbReference type="PROSITE" id="PS51017"/>
    </source>
</evidence>
<dbReference type="GO" id="GO:0003700">
    <property type="term" value="F:DNA-binding transcription factor activity"/>
    <property type="evidence" value="ECO:0007669"/>
    <property type="project" value="TreeGrafter"/>
</dbReference>
<dbReference type="Proteomes" id="UP000485058">
    <property type="component" value="Unassembled WGS sequence"/>
</dbReference>
<reference evidence="5 6" key="1">
    <citation type="submission" date="2020-02" db="EMBL/GenBank/DDBJ databases">
        <title>Draft genome sequence of Haematococcus lacustris strain NIES-144.</title>
        <authorList>
            <person name="Morimoto D."/>
            <person name="Nakagawa S."/>
            <person name="Yoshida T."/>
            <person name="Sawayama S."/>
        </authorList>
    </citation>
    <scope>NUCLEOTIDE SEQUENCE [LARGE SCALE GENOMIC DNA]</scope>
    <source>
        <strain evidence="5 6">NIES-144</strain>
    </source>
</reference>
<organism evidence="5 6">
    <name type="scientific">Haematococcus lacustris</name>
    <name type="common">Green alga</name>
    <name type="synonym">Haematococcus pluvialis</name>
    <dbReference type="NCBI Taxonomy" id="44745"/>
    <lineage>
        <taxon>Eukaryota</taxon>
        <taxon>Viridiplantae</taxon>
        <taxon>Chlorophyta</taxon>
        <taxon>core chlorophytes</taxon>
        <taxon>Chlorophyceae</taxon>
        <taxon>CS clade</taxon>
        <taxon>Chlamydomonadales</taxon>
        <taxon>Haematococcaceae</taxon>
        <taxon>Haematococcus</taxon>
    </lineage>
</organism>
<dbReference type="GO" id="GO:0005634">
    <property type="term" value="C:nucleus"/>
    <property type="evidence" value="ECO:0007669"/>
    <property type="project" value="UniProtKB-SubCell"/>
</dbReference>
<keyword evidence="2 3" id="KW-0539">Nucleus</keyword>
<evidence type="ECO:0000256" key="1">
    <source>
        <dbReference type="ARBA" id="ARBA00004123"/>
    </source>
</evidence>
<evidence type="ECO:0000256" key="2">
    <source>
        <dbReference type="ARBA" id="ARBA00023242"/>
    </source>
</evidence>
<name>A0A699ZMI8_HAELA</name>
<comment type="caution">
    <text evidence="5">The sequence shown here is derived from an EMBL/GenBank/DDBJ whole genome shotgun (WGS) entry which is preliminary data.</text>
</comment>
<dbReference type="AlphaFoldDB" id="A0A699ZMI8"/>
<dbReference type="Pfam" id="PF06203">
    <property type="entry name" value="CCT"/>
    <property type="match status" value="1"/>
</dbReference>
<dbReference type="PANTHER" id="PTHR31319">
    <property type="entry name" value="ZINC FINGER PROTEIN CONSTANS-LIKE 4"/>
    <property type="match status" value="1"/>
</dbReference>
<comment type="subcellular location">
    <subcellularLocation>
        <location evidence="1 3">Nucleus</location>
    </subcellularLocation>
</comment>
<dbReference type="PANTHER" id="PTHR31319:SF97">
    <property type="entry name" value="CCT DOMAIN-CONTAINING PROTEIN"/>
    <property type="match status" value="1"/>
</dbReference>
<feature type="non-terminal residue" evidence="5">
    <location>
        <position position="90"/>
    </location>
</feature>
<sequence>MSCSEPPLPPSFPSLVVMAGAPLPPSAMSSRSSGASTSYRQAALQKYLIKKKNRSFHKKVRYESRKRLAEARPRVRGQFVKQEVLAAQQA</sequence>
<gene>
    <name evidence="5" type="ORF">HaLaN_19802</name>
</gene>
<keyword evidence="6" id="KW-1185">Reference proteome</keyword>
<feature type="domain" description="CCT" evidence="4">
    <location>
        <begin position="40"/>
        <end position="82"/>
    </location>
</feature>
<evidence type="ECO:0000256" key="3">
    <source>
        <dbReference type="PROSITE-ProRule" id="PRU00357"/>
    </source>
</evidence>
<dbReference type="EMBL" id="BLLF01002020">
    <property type="protein sequence ID" value="GFH22350.1"/>
    <property type="molecule type" value="Genomic_DNA"/>
</dbReference>
<accession>A0A699ZMI8</accession>
<dbReference type="PROSITE" id="PS51017">
    <property type="entry name" value="CCT"/>
    <property type="match status" value="1"/>
</dbReference>
<evidence type="ECO:0000313" key="6">
    <source>
        <dbReference type="Proteomes" id="UP000485058"/>
    </source>
</evidence>
<evidence type="ECO:0000313" key="5">
    <source>
        <dbReference type="EMBL" id="GFH22350.1"/>
    </source>
</evidence>